<name>A0A183HL29_9BILA</name>
<dbReference type="EMBL" id="UZAJ01009069">
    <property type="protein sequence ID" value="VDO54479.1"/>
    <property type="molecule type" value="Genomic_DNA"/>
</dbReference>
<dbReference type="Pfam" id="PF09750">
    <property type="entry name" value="DRY_EERY"/>
    <property type="match status" value="1"/>
</dbReference>
<dbReference type="AlphaFoldDB" id="A0A183HL29"/>
<gene>
    <name evidence="3" type="ORF">OFLC_LOCUS8193</name>
</gene>
<evidence type="ECO:0000259" key="2">
    <source>
        <dbReference type="Pfam" id="PF09750"/>
    </source>
</evidence>
<dbReference type="Proteomes" id="UP000267606">
    <property type="component" value="Unassembled WGS sequence"/>
</dbReference>
<feature type="domain" description="Suppressor of white apricot N-terminal" evidence="2">
    <location>
        <begin position="2"/>
        <end position="66"/>
    </location>
</feature>
<accession>A0A183HL29</accession>
<sequence length="76" mass="9092">MDFIPEAKLDDTDKRSVVDVEELQCEYERYRILVLNEFDRVSEKTFLKEIAAKEFWPDESTSTSFARAEQEKKRQL</sequence>
<dbReference type="STRING" id="387005.A0A183HL29"/>
<feature type="region of interest" description="Disordered" evidence="1">
    <location>
        <begin position="57"/>
        <end position="76"/>
    </location>
</feature>
<evidence type="ECO:0000313" key="5">
    <source>
        <dbReference type="WBParaSite" id="OFLC_0000819001-mRNA-1"/>
    </source>
</evidence>
<dbReference type="InterPro" id="IPR019147">
    <property type="entry name" value="SWAP_N_domain"/>
</dbReference>
<evidence type="ECO:0000313" key="3">
    <source>
        <dbReference type="EMBL" id="VDO54479.1"/>
    </source>
</evidence>
<organism evidence="5">
    <name type="scientific">Onchocerca flexuosa</name>
    <dbReference type="NCBI Taxonomy" id="387005"/>
    <lineage>
        <taxon>Eukaryota</taxon>
        <taxon>Metazoa</taxon>
        <taxon>Ecdysozoa</taxon>
        <taxon>Nematoda</taxon>
        <taxon>Chromadorea</taxon>
        <taxon>Rhabditida</taxon>
        <taxon>Spirurina</taxon>
        <taxon>Spiruromorpha</taxon>
        <taxon>Filarioidea</taxon>
        <taxon>Onchocercidae</taxon>
        <taxon>Onchocerca</taxon>
    </lineage>
</organism>
<reference evidence="5" key="1">
    <citation type="submission" date="2016-06" db="UniProtKB">
        <authorList>
            <consortium name="WormBaseParasite"/>
        </authorList>
    </citation>
    <scope>IDENTIFICATION</scope>
</reference>
<keyword evidence="4" id="KW-1185">Reference proteome</keyword>
<reference evidence="3 4" key="2">
    <citation type="submission" date="2018-11" db="EMBL/GenBank/DDBJ databases">
        <authorList>
            <consortium name="Pathogen Informatics"/>
        </authorList>
    </citation>
    <scope>NUCLEOTIDE SEQUENCE [LARGE SCALE GENOMIC DNA]</scope>
</reference>
<evidence type="ECO:0000256" key="1">
    <source>
        <dbReference type="SAM" id="MobiDB-lite"/>
    </source>
</evidence>
<protein>
    <submittedName>
        <fullName evidence="5">DRY_EERY domain-containing protein</fullName>
    </submittedName>
</protein>
<dbReference type="WBParaSite" id="OFLC_0000819001-mRNA-1">
    <property type="protein sequence ID" value="OFLC_0000819001-mRNA-1"/>
    <property type="gene ID" value="OFLC_0000819001"/>
</dbReference>
<evidence type="ECO:0000313" key="4">
    <source>
        <dbReference type="Proteomes" id="UP000267606"/>
    </source>
</evidence>
<proteinExistence type="predicted"/>